<dbReference type="EMBL" id="FOTW01000025">
    <property type="protein sequence ID" value="SFM61190.1"/>
    <property type="molecule type" value="Genomic_DNA"/>
</dbReference>
<protein>
    <recommendedName>
        <fullName evidence="2">phospholipase C</fullName>
        <ecNumber evidence="2">3.1.4.3</ecNumber>
    </recommendedName>
</protein>
<name>A0A1I4SA73_9BURK</name>
<dbReference type="AlphaFoldDB" id="A0A1I4SA73"/>
<feature type="domain" description="Bacterial phospholipase C C-terminal" evidence="5">
    <location>
        <begin position="614"/>
        <end position="696"/>
    </location>
</feature>
<dbReference type="GO" id="GO:0016042">
    <property type="term" value="P:lipid catabolic process"/>
    <property type="evidence" value="ECO:0007669"/>
    <property type="project" value="InterPro"/>
</dbReference>
<evidence type="ECO:0000256" key="3">
    <source>
        <dbReference type="ARBA" id="ARBA00022801"/>
    </source>
</evidence>
<dbReference type="Gene3D" id="3.40.720.10">
    <property type="entry name" value="Alkaline Phosphatase, subunit A"/>
    <property type="match status" value="2"/>
</dbReference>
<sequence>MISAGRRKFLSFAAATAGASATTMFPSVIREALAVPANNVTGTLADVEHVVIFMQENRSFDHYFGTLSGVRGFDDPRAIALPGGNPVWYQPNPAGGHVLPFHFDAKNTSALSVGTNHSWKGSQTTWQGWNAWVPQKTAQTMGYFDRGDLPFYYALADAFTICDAYHCSIFGATDPNRMYSLTGSSQGWLGAMGSLYNVSPTGFYNNDPARDNISAAVTAGAPNWRTYAETLEANQVSWKVYQEWDNYGDNYLAYFKNFRVNADGSRLGSDSPLYQKGRALAAGSTESNSAGTKGDWLVKAFADDVRENRLPQVSWICAPNDYTEHSPASPNAGENLTARLLAALVANPTVWSKTVFLLMYDENDGFFDHVPSDLAPLTAGMGKTTLADIGKYENYGGVPVGLGPRVPMLVISPWSKGGRVCSQLFDHTSKIRFLEEWLVAGRGKDRAKVECELISPWRRAVCGDLTSAFDFSKPNKTWPASVPKSAAYQRVTGKPYPQPPAVQTLPKQEPCPTVTGTRYACALPYELSVHGSHKGGKQFELDFANDGTAGAAYIVYSSLRSDGPWYYTVEPGKSIEQEIWNWTGNSYQLTVHGANGYLRGFQGALGLAAGGAKPEVRSSYDRDRGALGLSLLNTGGAKPCRFTITDMAYGAEPAIYTVATGQSLSVDLALDASFGWYDLNISCDADAGWSRQLAGHVETGRASRTDPQIGTNRVKVTLDTSTPHVSRGAPVLLHYAAPPGKLDAENWIGIYAPGTSPGKGNALQWAYAPAQNGTASFSTSALTVGEYTVWYLYKNGYVVLGGPVSFSVTQLSAASPSVARGKPIVFDYAVPAAKVTSTNWIGIWPAGVTPGSGTYLVWQYVTAAAGLATFDTSKLAPGAYTAWCLYNDGYAQLGGPCNFSVV</sequence>
<dbReference type="InterPro" id="IPR017850">
    <property type="entry name" value="Alkaline_phosphatase_core_sf"/>
</dbReference>
<evidence type="ECO:0000256" key="1">
    <source>
        <dbReference type="ARBA" id="ARBA00009717"/>
    </source>
</evidence>
<keyword evidence="3" id="KW-0378">Hydrolase</keyword>
<dbReference type="Proteomes" id="UP000199470">
    <property type="component" value="Unassembled WGS sequence"/>
</dbReference>
<gene>
    <name evidence="6" type="ORF">SAMN02982985_04696</name>
</gene>
<evidence type="ECO:0000313" key="6">
    <source>
        <dbReference type="EMBL" id="SFM61190.1"/>
    </source>
</evidence>
<dbReference type="NCBIfam" id="TIGR03396">
    <property type="entry name" value="PC_PLC"/>
    <property type="match status" value="1"/>
</dbReference>
<dbReference type="PANTHER" id="PTHR31956:SF1">
    <property type="entry name" value="NON-SPECIFIC PHOSPHOLIPASE C1"/>
    <property type="match status" value="1"/>
</dbReference>
<dbReference type="InterPro" id="IPR008475">
    <property type="entry name" value="PLipase_C_C"/>
</dbReference>
<dbReference type="InterPro" id="IPR006311">
    <property type="entry name" value="TAT_signal"/>
</dbReference>
<dbReference type="PROSITE" id="PS51318">
    <property type="entry name" value="TAT"/>
    <property type="match status" value="1"/>
</dbReference>
<feature type="chain" id="PRO_5011687770" description="phospholipase C" evidence="4">
    <location>
        <begin position="20"/>
        <end position="902"/>
    </location>
</feature>
<accession>A0A1I4SA73</accession>
<dbReference type="Pfam" id="PF04185">
    <property type="entry name" value="Phosphoesterase"/>
    <property type="match status" value="1"/>
</dbReference>
<dbReference type="Pfam" id="PF05506">
    <property type="entry name" value="PLipase_C_C"/>
    <property type="match status" value="2"/>
</dbReference>
<dbReference type="EC" id="3.1.4.3" evidence="2"/>
<comment type="similarity">
    <text evidence="1">Belongs to the bacterial phospholipase C family.</text>
</comment>
<dbReference type="GO" id="GO:0034480">
    <property type="term" value="F:phosphatidylcholine phospholipase C activity"/>
    <property type="evidence" value="ECO:0007669"/>
    <property type="project" value="UniProtKB-EC"/>
</dbReference>
<evidence type="ECO:0000313" key="7">
    <source>
        <dbReference type="Proteomes" id="UP000199470"/>
    </source>
</evidence>
<keyword evidence="7" id="KW-1185">Reference proteome</keyword>
<organism evidence="6 7">
    <name type="scientific">Rugamonas rubra</name>
    <dbReference type="NCBI Taxonomy" id="758825"/>
    <lineage>
        <taxon>Bacteria</taxon>
        <taxon>Pseudomonadati</taxon>
        <taxon>Pseudomonadota</taxon>
        <taxon>Betaproteobacteria</taxon>
        <taxon>Burkholderiales</taxon>
        <taxon>Oxalobacteraceae</taxon>
        <taxon>Telluria group</taxon>
        <taxon>Rugamonas</taxon>
    </lineage>
</organism>
<evidence type="ECO:0000256" key="4">
    <source>
        <dbReference type="SAM" id="SignalP"/>
    </source>
</evidence>
<reference evidence="6 7" key="1">
    <citation type="submission" date="2016-10" db="EMBL/GenBank/DDBJ databases">
        <authorList>
            <person name="de Groot N.N."/>
        </authorList>
    </citation>
    <scope>NUCLEOTIDE SEQUENCE [LARGE SCALE GENOMIC DNA]</scope>
    <source>
        <strain evidence="6 7">ATCC 43154</strain>
    </source>
</reference>
<dbReference type="STRING" id="758825.SAMN02982985_04696"/>
<dbReference type="InterPro" id="IPR017767">
    <property type="entry name" value="PC-PLC"/>
</dbReference>
<feature type="signal peptide" evidence="4">
    <location>
        <begin position="1"/>
        <end position="19"/>
    </location>
</feature>
<evidence type="ECO:0000256" key="2">
    <source>
        <dbReference type="ARBA" id="ARBA00012018"/>
    </source>
</evidence>
<feature type="domain" description="Bacterial phospholipase C C-terminal" evidence="5">
    <location>
        <begin position="520"/>
        <end position="603"/>
    </location>
</feature>
<dbReference type="RefSeq" id="WP_217429952.1">
    <property type="nucleotide sequence ID" value="NZ_FOTW01000025.1"/>
</dbReference>
<keyword evidence="4" id="KW-0732">Signal</keyword>
<evidence type="ECO:0000259" key="5">
    <source>
        <dbReference type="Pfam" id="PF05506"/>
    </source>
</evidence>
<dbReference type="InterPro" id="IPR007312">
    <property type="entry name" value="Phosphoesterase"/>
</dbReference>
<proteinExistence type="inferred from homology"/>
<dbReference type="PANTHER" id="PTHR31956">
    <property type="entry name" value="NON-SPECIFIC PHOSPHOLIPASE C4-RELATED"/>
    <property type="match status" value="1"/>
</dbReference>